<dbReference type="SUPFAM" id="SSF50978">
    <property type="entry name" value="WD40 repeat-like"/>
    <property type="match status" value="1"/>
</dbReference>
<dbReference type="InterPro" id="IPR015943">
    <property type="entry name" value="WD40/YVTN_repeat-like_dom_sf"/>
</dbReference>
<feature type="domain" description="Putative E3 ubiquitin-protein ligase LIN ARM repeats" evidence="5">
    <location>
        <begin position="390"/>
        <end position="532"/>
    </location>
</feature>
<feature type="region of interest" description="Disordered" evidence="2">
    <location>
        <begin position="281"/>
        <end position="308"/>
    </location>
</feature>
<dbReference type="SMART" id="SM00320">
    <property type="entry name" value="WD40"/>
    <property type="match status" value="3"/>
</dbReference>
<dbReference type="InterPro" id="IPR036322">
    <property type="entry name" value="WD40_repeat_dom_sf"/>
</dbReference>
<name>A0ABD1GWV0_SALDI</name>
<feature type="repeat" description="WD" evidence="1">
    <location>
        <begin position="951"/>
        <end position="985"/>
    </location>
</feature>
<dbReference type="Pfam" id="PF23654">
    <property type="entry name" value="ARM_LIN_2nd"/>
    <property type="match status" value="1"/>
</dbReference>
<dbReference type="InterPro" id="IPR056512">
    <property type="entry name" value="LIN_N"/>
</dbReference>
<dbReference type="Pfam" id="PF23568">
    <property type="entry name" value="ARM_LIN"/>
    <property type="match status" value="1"/>
</dbReference>
<dbReference type="AlphaFoldDB" id="A0ABD1GWV0"/>
<feature type="compositionally biased region" description="Low complexity" evidence="2">
    <location>
        <begin position="292"/>
        <end position="303"/>
    </location>
</feature>
<reference evidence="6 7" key="1">
    <citation type="submission" date="2024-06" db="EMBL/GenBank/DDBJ databases">
        <title>A chromosome level genome sequence of Diviner's sage (Salvia divinorum).</title>
        <authorList>
            <person name="Ford S.A."/>
            <person name="Ro D.-K."/>
            <person name="Ness R.W."/>
            <person name="Phillips M.A."/>
        </authorList>
    </citation>
    <scope>NUCLEOTIDE SEQUENCE [LARGE SCALE GENOMIC DNA]</scope>
    <source>
        <strain evidence="6">SAF-2024a</strain>
        <tissue evidence="6">Leaf</tissue>
    </source>
</reference>
<dbReference type="Gene3D" id="2.130.10.10">
    <property type="entry name" value="YVTN repeat-like/Quinoprotein amine dehydrogenase"/>
    <property type="match status" value="1"/>
</dbReference>
<keyword evidence="7" id="KW-1185">Reference proteome</keyword>
<dbReference type="InterPro" id="IPR001680">
    <property type="entry name" value="WD40_rpt"/>
</dbReference>
<dbReference type="InterPro" id="IPR011989">
    <property type="entry name" value="ARM-like"/>
</dbReference>
<dbReference type="PANTHER" id="PTHR35549">
    <property type="entry name" value="OS04G0584500 PROTEIN"/>
    <property type="match status" value="1"/>
</dbReference>
<dbReference type="InterPro" id="IPR016024">
    <property type="entry name" value="ARM-type_fold"/>
</dbReference>
<evidence type="ECO:0000313" key="6">
    <source>
        <dbReference type="EMBL" id="KAL1548459.1"/>
    </source>
</evidence>
<comment type="caution">
    <text evidence="6">The sequence shown here is derived from an EMBL/GenBank/DDBJ whole genome shotgun (WGS) entry which is preliminary data.</text>
</comment>
<dbReference type="Proteomes" id="UP001567538">
    <property type="component" value="Unassembled WGS sequence"/>
</dbReference>
<evidence type="ECO:0000259" key="4">
    <source>
        <dbReference type="Pfam" id="PF23628"/>
    </source>
</evidence>
<feature type="compositionally biased region" description="Polar residues" evidence="2">
    <location>
        <begin position="231"/>
        <end position="252"/>
    </location>
</feature>
<dbReference type="InterPro" id="IPR056514">
    <property type="entry name" value="ARM_LIN_2nd"/>
</dbReference>
<dbReference type="EMBL" id="JBEAFC010000007">
    <property type="protein sequence ID" value="KAL1548459.1"/>
    <property type="molecule type" value="Genomic_DNA"/>
</dbReference>
<dbReference type="PROSITE" id="PS50294">
    <property type="entry name" value="WD_REPEATS_REGION"/>
    <property type="match status" value="1"/>
</dbReference>
<evidence type="ECO:0000259" key="5">
    <source>
        <dbReference type="Pfam" id="PF23654"/>
    </source>
</evidence>
<organism evidence="6 7">
    <name type="scientific">Salvia divinorum</name>
    <name type="common">Maria pastora</name>
    <name type="synonym">Diviner's sage</name>
    <dbReference type="NCBI Taxonomy" id="28513"/>
    <lineage>
        <taxon>Eukaryota</taxon>
        <taxon>Viridiplantae</taxon>
        <taxon>Streptophyta</taxon>
        <taxon>Embryophyta</taxon>
        <taxon>Tracheophyta</taxon>
        <taxon>Spermatophyta</taxon>
        <taxon>Magnoliopsida</taxon>
        <taxon>eudicotyledons</taxon>
        <taxon>Gunneridae</taxon>
        <taxon>Pentapetalae</taxon>
        <taxon>asterids</taxon>
        <taxon>lamiids</taxon>
        <taxon>Lamiales</taxon>
        <taxon>Lamiaceae</taxon>
        <taxon>Nepetoideae</taxon>
        <taxon>Mentheae</taxon>
        <taxon>Salviinae</taxon>
        <taxon>Salvia</taxon>
        <taxon>Salvia subgen. Calosphace</taxon>
    </lineage>
</organism>
<evidence type="ECO:0000259" key="3">
    <source>
        <dbReference type="Pfam" id="PF23568"/>
    </source>
</evidence>
<proteinExistence type="predicted"/>
<dbReference type="Pfam" id="PF23628">
    <property type="entry name" value="ARM_LIN_C"/>
    <property type="match status" value="1"/>
</dbReference>
<feature type="domain" description="Putative E3 ubiquitin-protein ligase LIN ARM-like" evidence="4">
    <location>
        <begin position="534"/>
        <end position="887"/>
    </location>
</feature>
<feature type="region of interest" description="Disordered" evidence="2">
    <location>
        <begin position="228"/>
        <end position="252"/>
    </location>
</feature>
<dbReference type="Pfam" id="PF00400">
    <property type="entry name" value="WD40"/>
    <property type="match status" value="1"/>
</dbReference>
<evidence type="ECO:0000256" key="2">
    <source>
        <dbReference type="SAM" id="MobiDB-lite"/>
    </source>
</evidence>
<evidence type="ECO:0000256" key="1">
    <source>
        <dbReference type="PROSITE-ProRule" id="PRU00221"/>
    </source>
</evidence>
<dbReference type="SUPFAM" id="SSF48371">
    <property type="entry name" value="ARM repeat"/>
    <property type="match status" value="1"/>
</dbReference>
<keyword evidence="1" id="KW-0853">WD repeat</keyword>
<gene>
    <name evidence="6" type="ORF">AAHA92_16690</name>
</gene>
<dbReference type="Gene3D" id="1.25.10.10">
    <property type="entry name" value="Leucine-rich Repeat Variant"/>
    <property type="match status" value="1"/>
</dbReference>
<feature type="domain" description="Putative E3 ubiquitin-protein ligase LIN N-terminal" evidence="3">
    <location>
        <begin position="17"/>
        <end position="159"/>
    </location>
</feature>
<accession>A0ABD1GWV0</accession>
<dbReference type="PROSITE" id="PS50082">
    <property type="entry name" value="WD_REPEATS_2"/>
    <property type="match status" value="1"/>
</dbReference>
<protein>
    <submittedName>
        <fullName evidence="6">E3 ubiquitin-protein ligase LIN-1 isoform X1</fullName>
    </submittedName>
</protein>
<dbReference type="PANTHER" id="PTHR35549:SF2">
    <property type="entry name" value="TRANSDUCIN_WD40 REPEAT-LIKE SUPERFAMILY PROTEIN"/>
    <property type="match status" value="1"/>
</dbReference>
<evidence type="ECO:0000313" key="7">
    <source>
        <dbReference type="Proteomes" id="UP001567538"/>
    </source>
</evidence>
<sequence length="1195" mass="133059">MPPTITTSIDIAAARDLAGVIHHHMHAVLTKESLKSKCFSKLKIQSQEFFEFSDHSVLSNLYWGVENAEAALESRSTEERESRLDASEKMLQVPASLDGNGATLGIPNAYLVCSSYIYLAAVEFMRGNQWRGAAHFLQAVSICPRIVCREFTPGIWRELVPLFVGCGVGESMDFSAPLDEFDDGMIDDAMRWIAGRYKPWLMYYQIMSAGDSCRNDAVSPTLNGVEKSCEQRNGVTTNNHNRPSARQESISNDVQELHAASCAPTLERRRSNPNTKCLKDILTESQPDTPKSSISDYPSSADSCGEDEEGEYLNHIGSLSCKKRRGSLNINRPNMECIHRSFSTSGLRSTYQYAPHHGLWRRAKSICSRAPHQQEEAEQNGVVERIISKLGKTEADYTVEINTIYQALNTKTGLKYSLLKDMILDQLIISISASKEDIVVRTSLAILSTIITSNTFAVDYIKRKGLHLHDLAAALKRRMHEAAILIYLINPPPAEVRSLELLPCLVEVVCTASTSHRAGPITPPAASLMIIERLVTSFDHETNSTYLAAITPPGVLSALIRAPRRDHLEEVASLAYILAKSMCFDGKCRRYISQISHTTPFVSLLSSNQERAASAALEFFNELLKTPRSSAISLLEEMKKQGSSSNLCAPFLLAQNSNPEYRILAANVLLHLEVFEDTSAKSMYGEEAAEALFEALYREESPQTQALSSFILANLGGTFSWTGEAYTMAWLVRKTGLNLSQHKNLIKTYDFLDQSLQDGGVDSWCSKIAQRLLQLGTRVFEALDKGLKSKIRRVARESLVATAWLGLELMKGQDELRHAACEILLHSIEQFVHPGFELEERLVACLCIYNYTSGRGMKRIVSLSEGVRESLRRLSNVTWMAEELLKVADYFQPNKWRISCVHSQVLEAGTKCSAAVTALIYYKGYLCSGYADGSIKAWEVKGQTATLVLERKEHRKAVTCVALYDPGNCLLSGSADKTIKMWQMQQRNLECIEVIPTKESIRSIDSLGELIFVTTQSHKLKVIDGSRKARDVVKNKHVKCMRVAQGRVYAGCVDSSILEVMISNNRQQEIKGPSKGWMQNKPIRSISLYKEWLYSASSAIEGAKMKVMQDWRRSSRPQTSVVPEKGSSILAMEVVEDFIYLNCSTSMSSLQIWLRGTQQKVGRLSAGSKITSLLSANDMILCGTEKGVIKGWIPL</sequence>
<dbReference type="InterPro" id="IPR055566">
    <property type="entry name" value="ARM_LIN"/>
</dbReference>